<accession>A0A7W9X1H9</accession>
<evidence type="ECO:0000313" key="3">
    <source>
        <dbReference type="Proteomes" id="UP000540787"/>
    </source>
</evidence>
<dbReference type="Gene3D" id="3.10.450.50">
    <property type="match status" value="1"/>
</dbReference>
<comment type="caution">
    <text evidence="2">The sequence shown here is derived from an EMBL/GenBank/DDBJ whole genome shotgun (WGS) entry which is preliminary data.</text>
</comment>
<dbReference type="SUPFAM" id="SSF54427">
    <property type="entry name" value="NTF2-like"/>
    <property type="match status" value="1"/>
</dbReference>
<feature type="signal peptide" evidence="1">
    <location>
        <begin position="1"/>
        <end position="20"/>
    </location>
</feature>
<dbReference type="AlphaFoldDB" id="A0A7W9X1H9"/>
<dbReference type="RefSeq" id="WP_183555453.1">
    <property type="nucleotide sequence ID" value="NZ_JACHBX010000003.1"/>
</dbReference>
<dbReference type="EMBL" id="JACHBX010000003">
    <property type="protein sequence ID" value="MBB6134777.1"/>
    <property type="molecule type" value="Genomic_DNA"/>
</dbReference>
<reference evidence="2 3" key="1">
    <citation type="submission" date="2020-08" db="EMBL/GenBank/DDBJ databases">
        <title>The Agave Microbiome: Exploring the role of microbial communities in plant adaptations to desert environments.</title>
        <authorList>
            <person name="Partida-Martinez L.P."/>
        </authorList>
    </citation>
    <scope>NUCLEOTIDE SEQUENCE [LARGE SCALE GENOMIC DNA]</scope>
    <source>
        <strain evidence="2 3">AT3.2</strain>
    </source>
</reference>
<dbReference type="InterPro" id="IPR032710">
    <property type="entry name" value="NTF2-like_dom_sf"/>
</dbReference>
<evidence type="ECO:0008006" key="4">
    <source>
        <dbReference type="Google" id="ProtNLM"/>
    </source>
</evidence>
<sequence>MRVLLSSLLLALCLASPAHAAEGAAPGARAADVAAIHVVIDQFKAAIIAHDGKTLGSLFLQDHDSWLSVADEAAWAKVKARNPKARKVVPSSWKKFAAFIQTADKPIEERFYNVRVDTNGAVASVWFDFDFLDDGKVTNRGSESWQMVRAEDGWKISSMLFSMGD</sequence>
<keyword evidence="1" id="KW-0732">Signal</keyword>
<protein>
    <recommendedName>
        <fullName evidence="4">SnoaL-like domain-containing protein</fullName>
    </recommendedName>
</protein>
<organism evidence="2 3">
    <name type="scientific">Massilia aurea</name>
    <dbReference type="NCBI Taxonomy" id="373040"/>
    <lineage>
        <taxon>Bacteria</taxon>
        <taxon>Pseudomonadati</taxon>
        <taxon>Pseudomonadota</taxon>
        <taxon>Betaproteobacteria</taxon>
        <taxon>Burkholderiales</taxon>
        <taxon>Oxalobacteraceae</taxon>
        <taxon>Telluria group</taxon>
        <taxon>Massilia</taxon>
    </lineage>
</organism>
<keyword evidence="3" id="KW-1185">Reference proteome</keyword>
<gene>
    <name evidence="2" type="ORF">HD842_002935</name>
</gene>
<evidence type="ECO:0000313" key="2">
    <source>
        <dbReference type="EMBL" id="MBB6134777.1"/>
    </source>
</evidence>
<proteinExistence type="predicted"/>
<name>A0A7W9X1H9_9BURK</name>
<evidence type="ECO:0000256" key="1">
    <source>
        <dbReference type="SAM" id="SignalP"/>
    </source>
</evidence>
<dbReference type="Proteomes" id="UP000540787">
    <property type="component" value="Unassembled WGS sequence"/>
</dbReference>
<feature type="chain" id="PRO_5031200130" description="SnoaL-like domain-containing protein" evidence="1">
    <location>
        <begin position="21"/>
        <end position="165"/>
    </location>
</feature>